<dbReference type="AlphaFoldDB" id="A0A656JUF0"/>
<sequence length="50" mass="6095">MDECYDRRIPLYVEAPVPMNELYTQGYLSFAFRRTLSRLQEMQLERFTES</sequence>
<evidence type="ECO:0000256" key="1">
    <source>
        <dbReference type="ARBA" id="ARBA00022741"/>
    </source>
</evidence>
<gene>
    <name evidence="3" type="ORF">A245_24691</name>
</gene>
<organism evidence="3 4">
    <name type="scientific">Pseudomonas syringae pv. actinidiae ICMP 19096</name>
    <dbReference type="NCBI Taxonomy" id="1194405"/>
    <lineage>
        <taxon>Bacteria</taxon>
        <taxon>Pseudomonadati</taxon>
        <taxon>Pseudomonadota</taxon>
        <taxon>Gammaproteobacteria</taxon>
        <taxon>Pseudomonadales</taxon>
        <taxon>Pseudomonadaceae</taxon>
        <taxon>Pseudomonas</taxon>
        <taxon>Pseudomonas syringae</taxon>
    </lineage>
</organism>
<dbReference type="EMBL" id="AOKF01002122">
    <property type="protein sequence ID" value="EPN54961.1"/>
    <property type="molecule type" value="Genomic_DNA"/>
</dbReference>
<dbReference type="GO" id="GO:0016887">
    <property type="term" value="F:ATP hydrolysis activity"/>
    <property type="evidence" value="ECO:0007669"/>
    <property type="project" value="InterPro"/>
</dbReference>
<keyword evidence="1" id="KW-0547">Nucleotide-binding</keyword>
<proteinExistence type="predicted"/>
<dbReference type="GO" id="GO:0005524">
    <property type="term" value="F:ATP binding"/>
    <property type="evidence" value="ECO:0007669"/>
    <property type="project" value="UniProtKB-KW"/>
</dbReference>
<comment type="caution">
    <text evidence="3">The sequence shown here is derived from an EMBL/GenBank/DDBJ whole genome shotgun (WGS) entry which is preliminary data.</text>
</comment>
<dbReference type="Proteomes" id="UP000018849">
    <property type="component" value="Unassembled WGS sequence"/>
</dbReference>
<keyword evidence="2" id="KW-0067">ATP-binding</keyword>
<name>A0A656JUF0_PSESF</name>
<reference evidence="3 4" key="1">
    <citation type="journal article" date="2013" name="PLoS Pathog.">
        <title>Genomic analysis of the Kiwifruit pathogen Pseudomonas syringae pv. actinidiae provides insight into the origins of an emergent plant disease.</title>
        <authorList>
            <person name="McCann H.C."/>
            <person name="Rikkerink E.H."/>
            <person name="Bertels F."/>
            <person name="Fiers M."/>
            <person name="Lu A."/>
            <person name="Rees-George J."/>
            <person name="Andersen M.T."/>
            <person name="Gleave A.P."/>
            <person name="Haubold B."/>
            <person name="Wohlers M.W."/>
            <person name="Guttman D.S."/>
            <person name="Wang P.W."/>
            <person name="Straub C."/>
            <person name="Vanneste J.L."/>
            <person name="Rainey P.B."/>
            <person name="Templeton M.D."/>
        </authorList>
    </citation>
    <scope>NUCLEOTIDE SEQUENCE [LARGE SCALE GENOMIC DNA]</scope>
    <source>
        <strain evidence="3 4">ICMP 19096</strain>
    </source>
</reference>
<accession>A0A656JUF0</accession>
<evidence type="ECO:0000313" key="4">
    <source>
        <dbReference type="Proteomes" id="UP000018849"/>
    </source>
</evidence>
<dbReference type="Pfam" id="PF03969">
    <property type="entry name" value="AFG1_ATPase"/>
    <property type="match status" value="1"/>
</dbReference>
<evidence type="ECO:0000256" key="2">
    <source>
        <dbReference type="ARBA" id="ARBA00022840"/>
    </source>
</evidence>
<dbReference type="InterPro" id="IPR005654">
    <property type="entry name" value="ATPase_AFG1-like"/>
</dbReference>
<evidence type="ECO:0000313" key="3">
    <source>
        <dbReference type="EMBL" id="EPN54961.1"/>
    </source>
</evidence>
<protein>
    <submittedName>
        <fullName evidence="3">ATPase</fullName>
    </submittedName>
</protein>